<reference evidence="2" key="3">
    <citation type="submission" date="2025-09" db="UniProtKB">
        <authorList>
            <consortium name="Ensembl"/>
        </authorList>
    </citation>
    <scope>IDENTIFICATION</scope>
</reference>
<dbReference type="GeneTree" id="ENSGT01100000263745"/>
<evidence type="ECO:0000313" key="3">
    <source>
        <dbReference type="Proteomes" id="UP000694395"/>
    </source>
</evidence>
<accession>A0A8C7W6X4</accession>
<dbReference type="Proteomes" id="UP000694395">
    <property type="component" value="Chromosome 16"/>
</dbReference>
<evidence type="ECO:0000256" key="1">
    <source>
        <dbReference type="SAM" id="MobiDB-lite"/>
    </source>
</evidence>
<keyword evidence="3" id="KW-1185">Reference proteome</keyword>
<sequence>MSTECGPERDHWSIFSLYLCRLWTSPSIWADVVLFSNFRSPEYIMALAPKKVQQSPGPSPKVDSAAGSGHHQYRACSGMAAGRCDPGSCPWHPRRSIHLEPQWWQPGVSPSSLERPRGDNH</sequence>
<reference evidence="2" key="2">
    <citation type="submission" date="2025-08" db="UniProtKB">
        <authorList>
            <consortium name="Ensembl"/>
        </authorList>
    </citation>
    <scope>IDENTIFICATION</scope>
</reference>
<dbReference type="AlphaFoldDB" id="A0A8C7W6X4"/>
<proteinExistence type="predicted"/>
<name>A0A8C7W6X4_ONCMY</name>
<reference evidence="2" key="1">
    <citation type="submission" date="2020-07" db="EMBL/GenBank/DDBJ databases">
        <title>A long reads based de novo assembly of the rainbow trout Arlee double haploid line genome.</title>
        <authorList>
            <person name="Gao G."/>
            <person name="Palti Y."/>
        </authorList>
    </citation>
    <scope>NUCLEOTIDE SEQUENCE [LARGE SCALE GENOMIC DNA]</scope>
</reference>
<organism evidence="2 3">
    <name type="scientific">Oncorhynchus mykiss</name>
    <name type="common">Rainbow trout</name>
    <name type="synonym">Salmo gairdneri</name>
    <dbReference type="NCBI Taxonomy" id="8022"/>
    <lineage>
        <taxon>Eukaryota</taxon>
        <taxon>Metazoa</taxon>
        <taxon>Chordata</taxon>
        <taxon>Craniata</taxon>
        <taxon>Vertebrata</taxon>
        <taxon>Euteleostomi</taxon>
        <taxon>Actinopterygii</taxon>
        <taxon>Neopterygii</taxon>
        <taxon>Teleostei</taxon>
        <taxon>Protacanthopterygii</taxon>
        <taxon>Salmoniformes</taxon>
        <taxon>Salmonidae</taxon>
        <taxon>Salmoninae</taxon>
        <taxon>Oncorhynchus</taxon>
    </lineage>
</organism>
<protein>
    <submittedName>
        <fullName evidence="2">Uncharacterized protein</fullName>
    </submittedName>
</protein>
<feature type="region of interest" description="Disordered" evidence="1">
    <location>
        <begin position="102"/>
        <end position="121"/>
    </location>
</feature>
<dbReference type="Ensembl" id="ENSOMYT00000079966.2">
    <property type="protein sequence ID" value="ENSOMYP00000073437.2"/>
    <property type="gene ID" value="ENSOMYG00000033944.2"/>
</dbReference>
<evidence type="ECO:0000313" key="2">
    <source>
        <dbReference type="Ensembl" id="ENSOMYP00000073437.2"/>
    </source>
</evidence>